<keyword evidence="2" id="KW-0560">Oxidoreductase</keyword>
<evidence type="ECO:0000259" key="1">
    <source>
        <dbReference type="Pfam" id="PF00696"/>
    </source>
</evidence>
<sequence>MRVLKFGGTSVANAERFLRVADILESNARQGQVATVLSAPAKITNHLVAMIEKPLAARMLYPISAMPNVFLPNF</sequence>
<dbReference type="GO" id="GO:0008652">
    <property type="term" value="P:amino acid biosynthetic process"/>
    <property type="evidence" value="ECO:0007669"/>
    <property type="project" value="InterPro"/>
</dbReference>
<dbReference type="GO" id="GO:0004412">
    <property type="term" value="F:homoserine dehydrogenase activity"/>
    <property type="evidence" value="ECO:0007669"/>
    <property type="project" value="UniProtKB-EC"/>
</dbReference>
<dbReference type="PROSITE" id="PS00324">
    <property type="entry name" value="ASPARTOKINASE"/>
    <property type="match status" value="1"/>
</dbReference>
<gene>
    <name evidence="2" type="primary">thrA_1</name>
    <name evidence="2" type="ORF">NCTC8622_02424</name>
</gene>
<dbReference type="AlphaFoldDB" id="A0A376U3T4"/>
<dbReference type="EMBL" id="UGCP01000002">
    <property type="protein sequence ID" value="STI83401.1"/>
    <property type="molecule type" value="Genomic_DNA"/>
</dbReference>
<keyword evidence="2" id="KW-0808">Transferase</keyword>
<dbReference type="InterPro" id="IPR036393">
    <property type="entry name" value="AceGlu_kinase-like_sf"/>
</dbReference>
<organism evidence="2 3">
    <name type="scientific">Escherichia coli</name>
    <dbReference type="NCBI Taxonomy" id="562"/>
    <lineage>
        <taxon>Bacteria</taxon>
        <taxon>Pseudomonadati</taxon>
        <taxon>Pseudomonadota</taxon>
        <taxon>Gammaproteobacteria</taxon>
        <taxon>Enterobacterales</taxon>
        <taxon>Enterobacteriaceae</taxon>
        <taxon>Escherichia</taxon>
    </lineage>
</organism>
<dbReference type="Proteomes" id="UP000254079">
    <property type="component" value="Unassembled WGS sequence"/>
</dbReference>
<evidence type="ECO:0000313" key="3">
    <source>
        <dbReference type="Proteomes" id="UP000254079"/>
    </source>
</evidence>
<protein>
    <submittedName>
        <fullName evidence="2">Bifunctional aspartokinase I/homoserine dehydrogenase I</fullName>
        <ecNumber evidence="2">1.1.1.3</ecNumber>
    </submittedName>
</protein>
<reference evidence="2 3" key="1">
    <citation type="submission" date="2018-06" db="EMBL/GenBank/DDBJ databases">
        <authorList>
            <consortium name="Pathogen Informatics"/>
            <person name="Doyle S."/>
        </authorList>
    </citation>
    <scope>NUCLEOTIDE SEQUENCE [LARGE SCALE GENOMIC DNA]</scope>
    <source>
        <strain evidence="2 3">NCTC8622</strain>
    </source>
</reference>
<dbReference type="InterPro" id="IPR001048">
    <property type="entry name" value="Asp/Glu/Uridylate_kinase"/>
</dbReference>
<evidence type="ECO:0000313" key="2">
    <source>
        <dbReference type="EMBL" id="STI83401.1"/>
    </source>
</evidence>
<proteinExistence type="predicted"/>
<name>A0A376U3T4_ECOLX</name>
<dbReference type="GO" id="GO:0004072">
    <property type="term" value="F:aspartate kinase activity"/>
    <property type="evidence" value="ECO:0007669"/>
    <property type="project" value="InterPro"/>
</dbReference>
<feature type="domain" description="Aspartate/glutamate/uridylate kinase" evidence="1">
    <location>
        <begin position="2"/>
        <end position="52"/>
    </location>
</feature>
<dbReference type="SUPFAM" id="SSF53633">
    <property type="entry name" value="Carbamate kinase-like"/>
    <property type="match status" value="1"/>
</dbReference>
<dbReference type="InterPro" id="IPR018042">
    <property type="entry name" value="Aspartate_kinase_CS"/>
</dbReference>
<accession>A0A376U3T4</accession>
<dbReference type="Gene3D" id="3.40.1160.10">
    <property type="entry name" value="Acetylglutamate kinase-like"/>
    <property type="match status" value="1"/>
</dbReference>
<dbReference type="EC" id="1.1.1.3" evidence="2"/>
<keyword evidence="2" id="KW-0418">Kinase</keyword>
<dbReference type="Pfam" id="PF00696">
    <property type="entry name" value="AA_kinase"/>
    <property type="match status" value="1"/>
</dbReference>